<sequence length="73" mass="8250">MLFPIPLNISFTGCICIRLQLSWGKLRPEPATRWFDYATGSVCFHRIGFTSSLTLSPEYFAIFLHSTCSLSDS</sequence>
<dbReference type="Proteomes" id="UP000038045">
    <property type="component" value="Unplaced"/>
</dbReference>
<keyword evidence="1" id="KW-1185">Reference proteome</keyword>
<evidence type="ECO:0000313" key="2">
    <source>
        <dbReference type="WBParaSite" id="PTRK_0000050100.1"/>
    </source>
</evidence>
<organism evidence="1 2">
    <name type="scientific">Parastrongyloides trichosuri</name>
    <name type="common">Possum-specific nematode worm</name>
    <dbReference type="NCBI Taxonomy" id="131310"/>
    <lineage>
        <taxon>Eukaryota</taxon>
        <taxon>Metazoa</taxon>
        <taxon>Ecdysozoa</taxon>
        <taxon>Nematoda</taxon>
        <taxon>Chromadorea</taxon>
        <taxon>Rhabditida</taxon>
        <taxon>Tylenchina</taxon>
        <taxon>Panagrolaimomorpha</taxon>
        <taxon>Strongyloidoidea</taxon>
        <taxon>Strongyloididae</taxon>
        <taxon>Parastrongyloides</taxon>
    </lineage>
</organism>
<evidence type="ECO:0000313" key="1">
    <source>
        <dbReference type="Proteomes" id="UP000038045"/>
    </source>
</evidence>
<dbReference type="WBParaSite" id="PTRK_0000050100.1">
    <property type="protein sequence ID" value="PTRK_0000050100.1"/>
    <property type="gene ID" value="PTRK_0000050100"/>
</dbReference>
<proteinExistence type="predicted"/>
<dbReference type="AlphaFoldDB" id="A0A0N4Z1D0"/>
<protein>
    <submittedName>
        <fullName evidence="2">Secreted protein</fullName>
    </submittedName>
</protein>
<name>A0A0N4Z1D0_PARTI</name>
<accession>A0A0N4Z1D0</accession>
<reference evidence="2" key="1">
    <citation type="submission" date="2017-02" db="UniProtKB">
        <authorList>
            <consortium name="WormBaseParasite"/>
        </authorList>
    </citation>
    <scope>IDENTIFICATION</scope>
</reference>